<evidence type="ECO:0000313" key="1">
    <source>
        <dbReference type="EMBL" id="APD91575.1"/>
    </source>
</evidence>
<proteinExistence type="predicted"/>
<name>A0AAC9NSC6_9ALTE</name>
<dbReference type="Gene3D" id="1.10.238.160">
    <property type="match status" value="1"/>
</dbReference>
<dbReference type="Proteomes" id="UP000182101">
    <property type="component" value="Chromosome"/>
</dbReference>
<protein>
    <recommendedName>
        <fullName evidence="3">AlpA family phage regulatory protein</fullName>
    </recommendedName>
</protein>
<dbReference type="RefSeq" id="WP_071960298.1">
    <property type="nucleotide sequence ID" value="NZ_CP018024.1"/>
</dbReference>
<gene>
    <name evidence="1" type="ORF">BM524_18220</name>
</gene>
<dbReference type="InterPro" id="IPR010260">
    <property type="entry name" value="AlpA"/>
</dbReference>
<accession>A0AAC9NSC6</accession>
<organism evidence="1 2">
    <name type="scientific">Alteromonas mediterranea</name>
    <dbReference type="NCBI Taxonomy" id="314275"/>
    <lineage>
        <taxon>Bacteria</taxon>
        <taxon>Pseudomonadati</taxon>
        <taxon>Pseudomonadota</taxon>
        <taxon>Gammaproteobacteria</taxon>
        <taxon>Alteromonadales</taxon>
        <taxon>Alteromonadaceae</taxon>
        <taxon>Alteromonas/Salinimonas group</taxon>
        <taxon>Alteromonas</taxon>
    </lineage>
</organism>
<sequence>MKESNFPSFVRSAEIKKKTGWSDATINRKIKAGLFPTYYKLADGSKMWLESELLEWATSFTSQEVKHSAQ</sequence>
<reference evidence="1 2" key="1">
    <citation type="submission" date="2016-11" db="EMBL/GenBank/DDBJ databases">
        <title>Networking in microbes: conjugative elements and plasmids in the genus Alteromonas.</title>
        <authorList>
            <person name="Lopez-Perez M."/>
            <person name="Ramon-Marco N."/>
            <person name="Rodriguez-Valera F."/>
        </authorList>
    </citation>
    <scope>NUCLEOTIDE SEQUENCE [LARGE SCALE GENOMIC DNA]</scope>
    <source>
        <strain evidence="1 2">CP48</strain>
    </source>
</reference>
<evidence type="ECO:0000313" key="2">
    <source>
        <dbReference type="Proteomes" id="UP000182101"/>
    </source>
</evidence>
<dbReference type="EMBL" id="CP018024">
    <property type="protein sequence ID" value="APD91575.1"/>
    <property type="molecule type" value="Genomic_DNA"/>
</dbReference>
<dbReference type="AlphaFoldDB" id="A0AAC9NSC6"/>
<dbReference type="Pfam" id="PF05930">
    <property type="entry name" value="Phage_AlpA"/>
    <property type="match status" value="1"/>
</dbReference>
<evidence type="ECO:0008006" key="3">
    <source>
        <dbReference type="Google" id="ProtNLM"/>
    </source>
</evidence>